<dbReference type="AlphaFoldDB" id="A0AAW9RZN4"/>
<dbReference type="RefSeq" id="WP_340330568.1">
    <property type="nucleotide sequence ID" value="NZ_JAZHOF010000006.1"/>
</dbReference>
<evidence type="ECO:0000313" key="1">
    <source>
        <dbReference type="EMBL" id="MEJ8572871.1"/>
    </source>
</evidence>
<gene>
    <name evidence="1" type="ORF">V3328_15380</name>
</gene>
<proteinExistence type="predicted"/>
<dbReference type="EMBL" id="JAZHOF010000006">
    <property type="protein sequence ID" value="MEJ8572871.1"/>
    <property type="molecule type" value="Genomic_DNA"/>
</dbReference>
<evidence type="ECO:0000313" key="2">
    <source>
        <dbReference type="Proteomes" id="UP001378188"/>
    </source>
</evidence>
<sequence length="216" mass="23060">MPSPVEAAGSSGTETEGLRAVHRLDRRFRFHGHAIVSADDCIAGPDGLTPKALRNEADWVRFQAMLDAAAVTVLGRLGHEANPNVARRRRLVLTGGVAALEADGDNWLWNPAGLPLGQALERVLPPDIHRSGGVLAVPGGRRVFDFFLKLGYDEFHLARAERATVGRGTRLFSGLDERHTAVDALLSAGLVPGAREVLDGDADVSLTIWRPPAAGS</sequence>
<protein>
    <submittedName>
        <fullName evidence="1">Uncharacterized protein</fullName>
    </submittedName>
</protein>
<reference evidence="1 2" key="1">
    <citation type="submission" date="2024-02" db="EMBL/GenBank/DDBJ databases">
        <title>Genome analysis and characterization of Microbaculum marinisediminis sp. nov., isolated from marine sediment.</title>
        <authorList>
            <person name="Du Z.-J."/>
            <person name="Ye Y.-Q."/>
            <person name="Zhang Z.-R."/>
            <person name="Yuan S.-M."/>
            <person name="Zhang X.-Y."/>
        </authorList>
    </citation>
    <scope>NUCLEOTIDE SEQUENCE [LARGE SCALE GENOMIC DNA]</scope>
    <source>
        <strain evidence="1 2">SDUM1044001</strain>
    </source>
</reference>
<accession>A0AAW9RZN4</accession>
<dbReference type="SUPFAM" id="SSF53597">
    <property type="entry name" value="Dihydrofolate reductase-like"/>
    <property type="match status" value="1"/>
</dbReference>
<organism evidence="1 2">
    <name type="scientific">Microbaculum marinum</name>
    <dbReference type="NCBI Taxonomy" id="1764581"/>
    <lineage>
        <taxon>Bacteria</taxon>
        <taxon>Pseudomonadati</taxon>
        <taxon>Pseudomonadota</taxon>
        <taxon>Alphaproteobacteria</taxon>
        <taxon>Hyphomicrobiales</taxon>
        <taxon>Tepidamorphaceae</taxon>
        <taxon>Microbaculum</taxon>
    </lineage>
</organism>
<dbReference type="InterPro" id="IPR024072">
    <property type="entry name" value="DHFR-like_dom_sf"/>
</dbReference>
<comment type="caution">
    <text evidence="1">The sequence shown here is derived from an EMBL/GenBank/DDBJ whole genome shotgun (WGS) entry which is preliminary data.</text>
</comment>
<dbReference type="Proteomes" id="UP001378188">
    <property type="component" value="Unassembled WGS sequence"/>
</dbReference>
<name>A0AAW9RZN4_9HYPH</name>
<keyword evidence="2" id="KW-1185">Reference proteome</keyword>